<proteinExistence type="predicted"/>
<accession>Q2CJB3</accession>
<comment type="caution">
    <text evidence="3">The sequence shown here is derived from an EMBL/GenBank/DDBJ whole genome shotgun (WGS) entry which is preliminary data.</text>
</comment>
<dbReference type="OrthoDB" id="7779102at2"/>
<sequence length="171" mass="17700">MKRLDKDIWIGLVMLIVAVGFWLEAGKIRVSPLDDPVGAAGLPKMLAYALGALAILLIARSLIGAALAVAPAPAVLDETPPVRERMKPHLRAIGMLGIGVGYLLVVATLGYAISVMGLILLVSIYIGAPLGLRTVLVAVGGGIAFHLLFVEFLDIPLPAGLLGRVVPGLAG</sequence>
<keyword evidence="1" id="KW-0472">Membrane</keyword>
<feature type="transmembrane region" description="Helical" evidence="1">
    <location>
        <begin position="93"/>
        <end position="126"/>
    </location>
</feature>
<organism evidence="3 4">
    <name type="scientific">Oceanicola granulosus (strain ATCC BAA-861 / DSM 15982 / KCTC 12143 / HTCC2516)</name>
    <dbReference type="NCBI Taxonomy" id="314256"/>
    <lineage>
        <taxon>Bacteria</taxon>
        <taxon>Pseudomonadati</taxon>
        <taxon>Pseudomonadota</taxon>
        <taxon>Alphaproteobacteria</taxon>
        <taxon>Rhodobacterales</taxon>
        <taxon>Roseobacteraceae</taxon>
        <taxon>Oceanicola</taxon>
    </lineage>
</organism>
<name>Q2CJB3_OCEGH</name>
<dbReference type="Pfam" id="PF07331">
    <property type="entry name" value="TctB"/>
    <property type="match status" value="1"/>
</dbReference>
<dbReference type="eggNOG" id="ENOG50337GS">
    <property type="taxonomic scope" value="Bacteria"/>
</dbReference>
<dbReference type="AlphaFoldDB" id="Q2CJB3"/>
<evidence type="ECO:0000313" key="3">
    <source>
        <dbReference type="EMBL" id="EAR52687.1"/>
    </source>
</evidence>
<dbReference type="HOGENOM" id="CLU_1561337_0_0_5"/>
<feature type="transmembrane region" description="Helical" evidence="1">
    <location>
        <begin position="45"/>
        <end position="72"/>
    </location>
</feature>
<keyword evidence="1" id="KW-0812">Transmembrane</keyword>
<evidence type="ECO:0000259" key="2">
    <source>
        <dbReference type="Pfam" id="PF07331"/>
    </source>
</evidence>
<dbReference type="STRING" id="314256.OG2516_00634"/>
<evidence type="ECO:0000313" key="4">
    <source>
        <dbReference type="Proteomes" id="UP000003635"/>
    </source>
</evidence>
<evidence type="ECO:0000256" key="1">
    <source>
        <dbReference type="SAM" id="Phobius"/>
    </source>
</evidence>
<keyword evidence="4" id="KW-1185">Reference proteome</keyword>
<feature type="transmembrane region" description="Helical" evidence="1">
    <location>
        <begin position="7"/>
        <end position="25"/>
    </location>
</feature>
<dbReference type="InterPro" id="IPR009936">
    <property type="entry name" value="DUF1468"/>
</dbReference>
<dbReference type="Proteomes" id="UP000003635">
    <property type="component" value="Unassembled WGS sequence"/>
</dbReference>
<feature type="domain" description="DUF1468" evidence="2">
    <location>
        <begin position="9"/>
        <end position="158"/>
    </location>
</feature>
<keyword evidence="1" id="KW-1133">Transmembrane helix</keyword>
<dbReference type="EMBL" id="AAOT01000002">
    <property type="protein sequence ID" value="EAR52687.1"/>
    <property type="molecule type" value="Genomic_DNA"/>
</dbReference>
<gene>
    <name evidence="3" type="ORF">OG2516_00634</name>
</gene>
<reference evidence="3 4" key="1">
    <citation type="journal article" date="2010" name="J. Bacteriol.">
        <title>Genome sequences of Oceanicola granulosus HTCC2516(T) and Oceanicola batsensis HTCC2597(TDelta).</title>
        <authorList>
            <person name="Thrash J.C."/>
            <person name="Cho J.C."/>
            <person name="Vergin K.L."/>
            <person name="Giovannoni S.J."/>
        </authorList>
    </citation>
    <scope>NUCLEOTIDE SEQUENCE [LARGE SCALE GENOMIC DNA]</scope>
    <source>
        <strain evidence="4">ATCC BAA-861 / DSM 15982 / KCTC 12143 / HTCC2516</strain>
    </source>
</reference>
<dbReference type="RefSeq" id="WP_007253659.1">
    <property type="nucleotide sequence ID" value="NZ_CH724107.1"/>
</dbReference>
<protein>
    <recommendedName>
        <fullName evidence="2">DUF1468 domain-containing protein</fullName>
    </recommendedName>
</protein>